<dbReference type="InterPro" id="IPR004358">
    <property type="entry name" value="Sig_transdc_His_kin-like_C"/>
</dbReference>
<evidence type="ECO:0000256" key="3">
    <source>
        <dbReference type="ARBA" id="ARBA00022553"/>
    </source>
</evidence>
<dbReference type="FunFam" id="3.30.565.10:FF:000006">
    <property type="entry name" value="Sensor histidine kinase WalK"/>
    <property type="match status" value="1"/>
</dbReference>
<accession>A0A5C4Y862</accession>
<dbReference type="Proteomes" id="UP000313988">
    <property type="component" value="Unassembled WGS sequence"/>
</dbReference>
<dbReference type="InterPro" id="IPR036890">
    <property type="entry name" value="HATPase_C_sf"/>
</dbReference>
<dbReference type="PANTHER" id="PTHR42878">
    <property type="entry name" value="TWO-COMPONENT HISTIDINE KINASE"/>
    <property type="match status" value="1"/>
</dbReference>
<evidence type="ECO:0000313" key="9">
    <source>
        <dbReference type="Proteomes" id="UP000313988"/>
    </source>
</evidence>
<dbReference type="OrthoDB" id="54056at2"/>
<dbReference type="InterPro" id="IPR003594">
    <property type="entry name" value="HATPase_dom"/>
</dbReference>
<gene>
    <name evidence="8" type="ORF">FHR04_04370</name>
    <name evidence="7" type="ORF">HNQ04_001283</name>
</gene>
<dbReference type="Gene3D" id="3.30.450.40">
    <property type="match status" value="2"/>
</dbReference>
<dbReference type="InterPro" id="IPR029016">
    <property type="entry name" value="GAF-like_dom_sf"/>
</dbReference>
<dbReference type="PRINTS" id="PR00344">
    <property type="entry name" value="BCTRLSENSOR"/>
</dbReference>
<dbReference type="EMBL" id="JACHEW010000005">
    <property type="protein sequence ID" value="MBB6016045.1"/>
    <property type="molecule type" value="Genomic_DNA"/>
</dbReference>
<organism evidence="8 9">
    <name type="scientific">Deinococcus radiopugnans ATCC 19172</name>
    <dbReference type="NCBI Taxonomy" id="585398"/>
    <lineage>
        <taxon>Bacteria</taxon>
        <taxon>Thermotogati</taxon>
        <taxon>Deinococcota</taxon>
        <taxon>Deinococci</taxon>
        <taxon>Deinococcales</taxon>
        <taxon>Deinococcaceae</taxon>
        <taxon>Deinococcus</taxon>
    </lineage>
</organism>
<dbReference type="Pfam" id="PF02518">
    <property type="entry name" value="HATPase_c"/>
    <property type="match status" value="1"/>
</dbReference>
<evidence type="ECO:0000256" key="1">
    <source>
        <dbReference type="ARBA" id="ARBA00000085"/>
    </source>
</evidence>
<evidence type="ECO:0000256" key="2">
    <source>
        <dbReference type="ARBA" id="ARBA00012438"/>
    </source>
</evidence>
<dbReference type="SMART" id="SM00388">
    <property type="entry name" value="HisKA"/>
    <property type="match status" value="1"/>
</dbReference>
<dbReference type="PROSITE" id="PS50109">
    <property type="entry name" value="HIS_KIN"/>
    <property type="match status" value="1"/>
</dbReference>
<dbReference type="SUPFAM" id="SSF55781">
    <property type="entry name" value="GAF domain-like"/>
    <property type="match status" value="2"/>
</dbReference>
<comment type="catalytic activity">
    <reaction evidence="1">
        <text>ATP + protein L-histidine = ADP + protein N-phospho-L-histidine.</text>
        <dbReference type="EC" id="2.7.13.3"/>
    </reaction>
</comment>
<evidence type="ECO:0000313" key="10">
    <source>
        <dbReference type="Proteomes" id="UP000629870"/>
    </source>
</evidence>
<dbReference type="InterPro" id="IPR005467">
    <property type="entry name" value="His_kinase_dom"/>
</dbReference>
<dbReference type="InterPro" id="IPR003018">
    <property type="entry name" value="GAF"/>
</dbReference>
<dbReference type="SUPFAM" id="SSF55874">
    <property type="entry name" value="ATPase domain of HSP90 chaperone/DNA topoisomerase II/histidine kinase"/>
    <property type="match status" value="1"/>
</dbReference>
<evidence type="ECO:0000259" key="6">
    <source>
        <dbReference type="PROSITE" id="PS50109"/>
    </source>
</evidence>
<dbReference type="InterPro" id="IPR036097">
    <property type="entry name" value="HisK_dim/P_sf"/>
</dbReference>
<dbReference type="Gene3D" id="3.30.565.10">
    <property type="entry name" value="Histidine kinase-like ATPase, C-terminal domain"/>
    <property type="match status" value="1"/>
</dbReference>
<dbReference type="RefSeq" id="WP_139401111.1">
    <property type="nucleotide sequence ID" value="NZ_JACHEW010000005.1"/>
</dbReference>
<keyword evidence="5 8" id="KW-0418">Kinase</keyword>
<evidence type="ECO:0000313" key="7">
    <source>
        <dbReference type="EMBL" id="MBB6016045.1"/>
    </source>
</evidence>
<dbReference type="EMBL" id="VDMO01000004">
    <property type="protein sequence ID" value="TNM72079.1"/>
    <property type="molecule type" value="Genomic_DNA"/>
</dbReference>
<dbReference type="InterPro" id="IPR003661">
    <property type="entry name" value="HisK_dim/P_dom"/>
</dbReference>
<dbReference type="Pfam" id="PF13185">
    <property type="entry name" value="GAF_2"/>
    <property type="match status" value="1"/>
</dbReference>
<evidence type="ECO:0000256" key="5">
    <source>
        <dbReference type="ARBA" id="ARBA00022777"/>
    </source>
</evidence>
<dbReference type="InterPro" id="IPR050351">
    <property type="entry name" value="BphY/WalK/GraS-like"/>
</dbReference>
<dbReference type="CDD" id="cd00082">
    <property type="entry name" value="HisKA"/>
    <property type="match status" value="1"/>
</dbReference>
<dbReference type="GO" id="GO:0030295">
    <property type="term" value="F:protein kinase activator activity"/>
    <property type="evidence" value="ECO:0007669"/>
    <property type="project" value="TreeGrafter"/>
</dbReference>
<dbReference type="GO" id="GO:0000156">
    <property type="term" value="F:phosphorelay response regulator activity"/>
    <property type="evidence" value="ECO:0007669"/>
    <property type="project" value="TreeGrafter"/>
</dbReference>
<dbReference type="SMART" id="SM00387">
    <property type="entry name" value="HATPase_c"/>
    <property type="match status" value="1"/>
</dbReference>
<keyword evidence="4" id="KW-0808">Transferase</keyword>
<dbReference type="GO" id="GO:0007234">
    <property type="term" value="P:osmosensory signaling via phosphorelay pathway"/>
    <property type="evidence" value="ECO:0007669"/>
    <property type="project" value="TreeGrafter"/>
</dbReference>
<keyword evidence="10" id="KW-1185">Reference proteome</keyword>
<proteinExistence type="predicted"/>
<dbReference type="Gene3D" id="1.10.287.130">
    <property type="match status" value="1"/>
</dbReference>
<protein>
    <recommendedName>
        <fullName evidence="2">histidine kinase</fullName>
        <ecNumber evidence="2">2.7.13.3</ecNumber>
    </recommendedName>
</protein>
<reference evidence="7 10" key="2">
    <citation type="submission" date="2020-08" db="EMBL/GenBank/DDBJ databases">
        <title>Genomic Encyclopedia of Type Strains, Phase IV (KMG-IV): sequencing the most valuable type-strain genomes for metagenomic binning, comparative biology and taxonomic classification.</title>
        <authorList>
            <person name="Goeker M."/>
        </authorList>
    </citation>
    <scope>NUCLEOTIDE SEQUENCE [LARGE SCALE GENOMIC DNA]</scope>
    <source>
        <strain evidence="7 10">DSM 12027</strain>
    </source>
</reference>
<feature type="domain" description="Histidine kinase" evidence="6">
    <location>
        <begin position="371"/>
        <end position="585"/>
    </location>
</feature>
<name>A0A5C4Y862_9DEIO</name>
<dbReference type="Proteomes" id="UP000629870">
    <property type="component" value="Unassembled WGS sequence"/>
</dbReference>
<dbReference type="Pfam" id="PF00512">
    <property type="entry name" value="HisKA"/>
    <property type="match status" value="1"/>
</dbReference>
<dbReference type="GO" id="GO:0000155">
    <property type="term" value="F:phosphorelay sensor kinase activity"/>
    <property type="evidence" value="ECO:0007669"/>
    <property type="project" value="InterPro"/>
</dbReference>
<keyword evidence="3" id="KW-0597">Phosphoprotein</keyword>
<evidence type="ECO:0000313" key="8">
    <source>
        <dbReference type="EMBL" id="TNM72079.1"/>
    </source>
</evidence>
<dbReference type="SUPFAM" id="SSF47384">
    <property type="entry name" value="Homodimeric domain of signal transducing histidine kinase"/>
    <property type="match status" value="1"/>
</dbReference>
<sequence>MSSEPFHPLQQALADAQQQIRVLSTFVALTQAASQTSDLETLARHAQEALQANLPGLQAAFYRRVGGRWVAQVTTAGLPEALQAVLQQGLSLETPSFVQAVDAGEPIFFDDWSAREQQIPLAEGFRSVALAPYFRGGQPHAMLTVAFGRAEAWTEQRRQLFISVHQALLSAQQREIQSDFEERELGLQAFVKLTEAIGVGTDHLEAAQRAHDLLLELLPGWSFGYYELQGDLWKALLADVPDPTLRQLLYDGLPADTPGFQAAVQAGGPVFFDHWNAAEQGFAHTEAYGVAAFYPYLRRGRPVAMFVIGSQHERVWKSQDRGVFEAVGRSLELALERSWAAAELEHSYRLLQRSNLELKAANQELEAFAYSASHDLRTPVRHVKGFTELIRRALNGGHPEKAARPLEVLDEAADQMTRMIDAMLDLSRSTRQPLLRQDVALGQLVQDARQDVLDELEGRQIEWRLGALPTVRGDRATLRQVMTNLLSNAVKFTRRREHPVIEVWTDEDEAGWTVSVRDNGAGFDPAYQAKLFGPFQRLHLQKDFEGTGIGLATVRRIILRHGGRVAASSAPGQGATFSFTLPREVHGEPEEDPLALGG</sequence>
<dbReference type="EC" id="2.7.13.3" evidence="2"/>
<comment type="caution">
    <text evidence="8">The sequence shown here is derived from an EMBL/GenBank/DDBJ whole genome shotgun (WGS) entry which is preliminary data.</text>
</comment>
<dbReference type="PANTHER" id="PTHR42878:SF15">
    <property type="entry name" value="BACTERIOPHYTOCHROME"/>
    <property type="match status" value="1"/>
</dbReference>
<evidence type="ECO:0000256" key="4">
    <source>
        <dbReference type="ARBA" id="ARBA00022679"/>
    </source>
</evidence>
<reference evidence="8 9" key="1">
    <citation type="submission" date="2019-06" db="EMBL/GenBank/DDBJ databases">
        <title>Genome sequence of Deinococcus radiopugnans ATCC 19172.</title>
        <authorList>
            <person name="Maclea K.S."/>
            <person name="Maynard C.R."/>
        </authorList>
    </citation>
    <scope>NUCLEOTIDE SEQUENCE [LARGE SCALE GENOMIC DNA]</scope>
    <source>
        <strain evidence="8 9">ATCC 19172</strain>
    </source>
</reference>
<dbReference type="AlphaFoldDB" id="A0A5C4Y862"/>